<organism evidence="1">
    <name type="scientific">uncultured Frankineae bacterium</name>
    <dbReference type="NCBI Taxonomy" id="437475"/>
    <lineage>
        <taxon>Bacteria</taxon>
        <taxon>Bacillati</taxon>
        <taxon>Actinomycetota</taxon>
        <taxon>Actinomycetes</taxon>
        <taxon>Frankiales</taxon>
        <taxon>environmental samples</taxon>
    </lineage>
</organism>
<evidence type="ECO:0000313" key="1">
    <source>
        <dbReference type="EMBL" id="CAA9319963.1"/>
    </source>
</evidence>
<proteinExistence type="predicted"/>
<evidence type="ECO:0008006" key="2">
    <source>
        <dbReference type="Google" id="ProtNLM"/>
    </source>
</evidence>
<protein>
    <recommendedName>
        <fullName evidence="2">Pyridoxamine 5'-phosphate oxidase putative domain-containing protein</fullName>
    </recommendedName>
</protein>
<sequence length="124" mass="13776">MPVPTLVAEATRRSGVVWVSADGVAPRLVWHLWHEDAMYVVGGGEEQELPPLEDRAVVVVRSRARQSDRVVEWAADVSRVEPGTPLWDEVAPRLAVERLNARSATDLPEQWAASSSVLRFAPRE</sequence>
<dbReference type="EMBL" id="CADCUE010000056">
    <property type="protein sequence ID" value="CAA9319963.1"/>
    <property type="molecule type" value="Genomic_DNA"/>
</dbReference>
<name>A0A6J4L137_9ACTN</name>
<accession>A0A6J4L137</accession>
<dbReference type="AlphaFoldDB" id="A0A6J4L137"/>
<gene>
    <name evidence="1" type="ORF">AVDCRST_MAG16-735</name>
</gene>
<reference evidence="1" key="1">
    <citation type="submission" date="2020-02" db="EMBL/GenBank/DDBJ databases">
        <authorList>
            <person name="Meier V. D."/>
        </authorList>
    </citation>
    <scope>NUCLEOTIDE SEQUENCE</scope>
    <source>
        <strain evidence="1">AVDCRST_MAG16</strain>
    </source>
</reference>